<evidence type="ECO:0000259" key="2">
    <source>
        <dbReference type="SMART" id="SM00062"/>
    </source>
</evidence>
<dbReference type="AlphaFoldDB" id="A0A812X0Y7"/>
<organism evidence="3 4">
    <name type="scientific">Symbiodinium pilosum</name>
    <name type="common">Dinoflagellate</name>
    <dbReference type="NCBI Taxonomy" id="2952"/>
    <lineage>
        <taxon>Eukaryota</taxon>
        <taxon>Sar</taxon>
        <taxon>Alveolata</taxon>
        <taxon>Dinophyceae</taxon>
        <taxon>Suessiales</taxon>
        <taxon>Symbiodiniaceae</taxon>
        <taxon>Symbiodinium</taxon>
    </lineage>
</organism>
<reference evidence="3" key="1">
    <citation type="submission" date="2021-02" db="EMBL/GenBank/DDBJ databases">
        <authorList>
            <person name="Dougan E. K."/>
            <person name="Rhodes N."/>
            <person name="Thang M."/>
            <person name="Chan C."/>
        </authorList>
    </citation>
    <scope>NUCLEOTIDE SEQUENCE</scope>
</reference>
<feature type="domain" description="Solute-binding protein family 3/N-terminal" evidence="2">
    <location>
        <begin position="18"/>
        <end position="233"/>
    </location>
</feature>
<gene>
    <name evidence="3" type="ORF">SPIL2461_LOCUS19882</name>
</gene>
<evidence type="ECO:0000256" key="1">
    <source>
        <dbReference type="ARBA" id="ARBA00022729"/>
    </source>
</evidence>
<keyword evidence="4" id="KW-1185">Reference proteome</keyword>
<dbReference type="Proteomes" id="UP000649617">
    <property type="component" value="Unassembled WGS sequence"/>
</dbReference>
<accession>A0A812X0Y7</accession>
<sequence length="233" mass="24818">MAANTLRAIALEMAPAGQLRVGINMRNQLLVTGKTPTGEPLGLAPSMAAAFAERIGVPVEFVPYDSPAKLADDAAFDKWDVAMIGADPARAAHVDFTAPYCQIEATYAVASDSLFTQCSEVDVAGIRVAGCSGAAYVLWLERHLKNASLVKADGHEATYDMFKSEKLDALAGLRSKLTKASMPSSLQDFKTPQLAPVKDAQKLPGTRMLPGKFMAVEQASLSNHRSEHQVAGD</sequence>
<proteinExistence type="predicted"/>
<dbReference type="Pfam" id="PF00497">
    <property type="entry name" value="SBP_bac_3"/>
    <property type="match status" value="1"/>
</dbReference>
<keyword evidence="1" id="KW-0732">Signal</keyword>
<dbReference type="SMART" id="SM00062">
    <property type="entry name" value="PBPb"/>
    <property type="match status" value="1"/>
</dbReference>
<dbReference type="PANTHER" id="PTHR35936:SF17">
    <property type="entry name" value="ARGININE-BINDING EXTRACELLULAR PROTEIN ARTP"/>
    <property type="match status" value="1"/>
</dbReference>
<name>A0A812X0Y7_SYMPI</name>
<dbReference type="OrthoDB" id="411584at2759"/>
<dbReference type="Gene3D" id="3.40.190.10">
    <property type="entry name" value="Periplasmic binding protein-like II"/>
    <property type="match status" value="2"/>
</dbReference>
<protein>
    <recommendedName>
        <fullName evidence="2">Solute-binding protein family 3/N-terminal domain-containing protein</fullName>
    </recommendedName>
</protein>
<dbReference type="PANTHER" id="PTHR35936">
    <property type="entry name" value="MEMBRANE-BOUND LYTIC MUREIN TRANSGLYCOSYLASE F"/>
    <property type="match status" value="1"/>
</dbReference>
<dbReference type="EMBL" id="CAJNIZ010044915">
    <property type="protein sequence ID" value="CAE7704919.1"/>
    <property type="molecule type" value="Genomic_DNA"/>
</dbReference>
<dbReference type="SUPFAM" id="SSF53850">
    <property type="entry name" value="Periplasmic binding protein-like II"/>
    <property type="match status" value="1"/>
</dbReference>
<evidence type="ECO:0000313" key="4">
    <source>
        <dbReference type="Proteomes" id="UP000649617"/>
    </source>
</evidence>
<comment type="caution">
    <text evidence="3">The sequence shown here is derived from an EMBL/GenBank/DDBJ whole genome shotgun (WGS) entry which is preliminary data.</text>
</comment>
<dbReference type="InterPro" id="IPR001638">
    <property type="entry name" value="Solute-binding_3/MltF_N"/>
</dbReference>
<evidence type="ECO:0000313" key="3">
    <source>
        <dbReference type="EMBL" id="CAE7704919.1"/>
    </source>
</evidence>